<comment type="caution">
    <text evidence="3">The sequence shown here is derived from an EMBL/GenBank/DDBJ whole genome shotgun (WGS) entry which is preliminary data.</text>
</comment>
<evidence type="ECO:0000256" key="1">
    <source>
        <dbReference type="ARBA" id="ARBA00022723"/>
    </source>
</evidence>
<dbReference type="InterPro" id="IPR036648">
    <property type="entry name" value="CN_Hdrase_a/SCN_Hdrase_g_sf"/>
</dbReference>
<dbReference type="InterPro" id="IPR022513">
    <property type="entry name" value="TOMM_pelo"/>
</dbReference>
<dbReference type="GO" id="GO:0003824">
    <property type="term" value="F:catalytic activity"/>
    <property type="evidence" value="ECO:0007669"/>
    <property type="project" value="InterPro"/>
</dbReference>
<dbReference type="GO" id="GO:0046914">
    <property type="term" value="F:transition metal ion binding"/>
    <property type="evidence" value="ECO:0007669"/>
    <property type="project" value="InterPro"/>
</dbReference>
<feature type="domain" description="Nitrile hydratase alpha/Thiocyanate hydrolase gamma" evidence="2">
    <location>
        <begin position="8"/>
        <end position="60"/>
    </location>
</feature>
<dbReference type="Pfam" id="PF02979">
    <property type="entry name" value="NHase_alpha"/>
    <property type="match status" value="1"/>
</dbReference>
<dbReference type="NCBIfam" id="TIGR03793">
    <property type="entry name" value="leader_NHLP"/>
    <property type="match status" value="1"/>
</dbReference>
<evidence type="ECO:0000313" key="3">
    <source>
        <dbReference type="EMBL" id="NBC69355.1"/>
    </source>
</evidence>
<dbReference type="SUPFAM" id="SSF56209">
    <property type="entry name" value="Nitrile hydratase alpha chain"/>
    <property type="match status" value="1"/>
</dbReference>
<dbReference type="OrthoDB" id="1371078at2"/>
<dbReference type="Gene3D" id="3.90.330.10">
    <property type="entry name" value="Nitrile hydratase alpha /Thiocyanate hydrolase gamma"/>
    <property type="match status" value="1"/>
</dbReference>
<dbReference type="Proteomes" id="UP000558113">
    <property type="component" value="Unassembled WGS sequence"/>
</dbReference>
<evidence type="ECO:0000313" key="4">
    <source>
        <dbReference type="Proteomes" id="UP000558113"/>
    </source>
</evidence>
<name>A0A7X4YN28_9BACL</name>
<organism evidence="3 4">
    <name type="scientific">Paenibacillus sacheonensis</name>
    <dbReference type="NCBI Taxonomy" id="742054"/>
    <lineage>
        <taxon>Bacteria</taxon>
        <taxon>Bacillati</taxon>
        <taxon>Bacillota</taxon>
        <taxon>Bacilli</taxon>
        <taxon>Bacillales</taxon>
        <taxon>Paenibacillaceae</taxon>
        <taxon>Paenibacillus</taxon>
    </lineage>
</organism>
<dbReference type="InterPro" id="IPR004232">
    <property type="entry name" value="CN_Hdrtase_a/SCN_Hdrlase_g"/>
</dbReference>
<dbReference type="AlphaFoldDB" id="A0A7X4YN28"/>
<keyword evidence="4" id="KW-1185">Reference proteome</keyword>
<dbReference type="EMBL" id="JAAAMU010000004">
    <property type="protein sequence ID" value="NBC69355.1"/>
    <property type="molecule type" value="Genomic_DNA"/>
</dbReference>
<protein>
    <submittedName>
        <fullName evidence="3">NHLP leader peptide family natural product</fullName>
    </submittedName>
</protein>
<evidence type="ECO:0000259" key="2">
    <source>
        <dbReference type="Pfam" id="PF02979"/>
    </source>
</evidence>
<keyword evidence="1" id="KW-0479">Metal-binding</keyword>
<dbReference type="RefSeq" id="WP_161697081.1">
    <property type="nucleotide sequence ID" value="NZ_JAAAMU010000004.1"/>
</dbReference>
<reference evidence="3 4" key="1">
    <citation type="submission" date="2020-01" db="EMBL/GenBank/DDBJ databases">
        <title>Paenibacillus soybeanensis sp. nov. isolated from the nodules of soybean (Glycine max(L.) Merr).</title>
        <authorList>
            <person name="Wang H."/>
        </authorList>
    </citation>
    <scope>NUCLEOTIDE SEQUENCE [LARGE SCALE GENOMIC DNA]</scope>
    <source>
        <strain evidence="3 4">DSM 23054</strain>
    </source>
</reference>
<gene>
    <name evidence="3" type="ORF">GT003_10165</name>
</gene>
<accession>A0A7X4YN28</accession>
<sequence>MNEQELKQQIIEKAWTDEEFKAQLIADPKKALNDAFGISIPDGFEIVVIEETGTKVALVIPENPSKSTNPPHNLQATW</sequence>
<proteinExistence type="predicted"/>